<dbReference type="EMBL" id="BMJC01000005">
    <property type="protein sequence ID" value="GGB17791.1"/>
    <property type="molecule type" value="Genomic_DNA"/>
</dbReference>
<evidence type="ECO:0000313" key="2">
    <source>
        <dbReference type="Proteomes" id="UP000607559"/>
    </source>
</evidence>
<gene>
    <name evidence="1" type="ORF">GCM10011511_47000</name>
</gene>
<protein>
    <submittedName>
        <fullName evidence="1">Uncharacterized protein</fullName>
    </submittedName>
</protein>
<dbReference type="RefSeq" id="WP_188936431.1">
    <property type="nucleotide sequence ID" value="NZ_BMJC01000005.1"/>
</dbReference>
<evidence type="ECO:0000313" key="1">
    <source>
        <dbReference type="EMBL" id="GGB17791.1"/>
    </source>
</evidence>
<reference evidence="1" key="2">
    <citation type="submission" date="2020-09" db="EMBL/GenBank/DDBJ databases">
        <authorList>
            <person name="Sun Q."/>
            <person name="Zhou Y."/>
        </authorList>
    </citation>
    <scope>NUCLEOTIDE SEQUENCE</scope>
    <source>
        <strain evidence="1">CGMCC 1.15448</strain>
    </source>
</reference>
<proteinExistence type="predicted"/>
<dbReference type="AlphaFoldDB" id="A0A8J2XVE0"/>
<name>A0A8J2XVE0_9BACT</name>
<comment type="caution">
    <text evidence="1">The sequence shown here is derived from an EMBL/GenBank/DDBJ whole genome shotgun (WGS) entry which is preliminary data.</text>
</comment>
<sequence>MKQVVKFSDLFGNRGEESYKRIPLLPVCHTTNLEAVRKMLEHEEMRAVEFYEEFNECLLFFFYGRAPYIPEEQLHHRYDRRNPPIGFIFDLESFQRCPQRLVPFDSGGYERYKINLPLKEFLIKPDSVSDEIKMFIWHLFSCNDNYLQKKLTIKPEHYPWCSPIGWLKHLYSFLEDRQAETEFGDQAYTIEIQFVDSLPLTPLFIILPDRFGSTEEAKQQVMSAFHLSGNEYDKKILLYREDRTADVIYNYIVEEVNNKISDIYKNL</sequence>
<reference evidence="1" key="1">
    <citation type="journal article" date="2014" name="Int. J. Syst. Evol. Microbiol.">
        <title>Complete genome sequence of Corynebacterium casei LMG S-19264T (=DSM 44701T), isolated from a smear-ripened cheese.</title>
        <authorList>
            <consortium name="US DOE Joint Genome Institute (JGI-PGF)"/>
            <person name="Walter F."/>
            <person name="Albersmeier A."/>
            <person name="Kalinowski J."/>
            <person name="Ruckert C."/>
        </authorList>
    </citation>
    <scope>NUCLEOTIDE SEQUENCE</scope>
    <source>
        <strain evidence="1">CGMCC 1.15448</strain>
    </source>
</reference>
<dbReference type="Proteomes" id="UP000607559">
    <property type="component" value="Unassembled WGS sequence"/>
</dbReference>
<accession>A0A8J2XVE0</accession>
<organism evidence="1 2">
    <name type="scientific">Puia dinghuensis</name>
    <dbReference type="NCBI Taxonomy" id="1792502"/>
    <lineage>
        <taxon>Bacteria</taxon>
        <taxon>Pseudomonadati</taxon>
        <taxon>Bacteroidota</taxon>
        <taxon>Chitinophagia</taxon>
        <taxon>Chitinophagales</taxon>
        <taxon>Chitinophagaceae</taxon>
        <taxon>Puia</taxon>
    </lineage>
</organism>
<keyword evidence="2" id="KW-1185">Reference proteome</keyword>